<keyword evidence="5" id="KW-1185">Reference proteome</keyword>
<dbReference type="EMBL" id="QFWV02000007">
    <property type="protein sequence ID" value="RKF06506.1"/>
    <property type="molecule type" value="Genomic_DNA"/>
</dbReference>
<feature type="transmembrane region" description="Helical" evidence="2">
    <location>
        <begin position="118"/>
        <end position="138"/>
    </location>
</feature>
<feature type="transmembrane region" description="Helical" evidence="2">
    <location>
        <begin position="85"/>
        <end position="106"/>
    </location>
</feature>
<dbReference type="InterPro" id="IPR051203">
    <property type="entry name" value="Polysaccharide_Synthase-Rel"/>
</dbReference>
<dbReference type="SUPFAM" id="SSF51735">
    <property type="entry name" value="NAD(P)-binding Rossmann-fold domains"/>
    <property type="match status" value="1"/>
</dbReference>
<reference evidence="4 5" key="1">
    <citation type="journal article" date="2018" name="Int. J. Syst. Bacteriol.">
        <title>Oceaniradius stylonemae gen. nov., sp. nov., isolated from a red alga, Stylonema cornu-cervi.</title>
        <authorList>
            <person name="Jeong S."/>
        </authorList>
    </citation>
    <scope>NUCLEOTIDE SEQUENCE [LARGE SCALE GENOMIC DNA]</scope>
    <source>
        <strain evidence="4 5">StC1</strain>
    </source>
</reference>
<comment type="similarity">
    <text evidence="1">Belongs to the polysaccharide synthase family.</text>
</comment>
<dbReference type="RefSeq" id="WP_109769093.1">
    <property type="nucleotide sequence ID" value="NZ_QFWV02000007.1"/>
</dbReference>
<feature type="transmembrane region" description="Helical" evidence="2">
    <location>
        <begin position="54"/>
        <end position="73"/>
    </location>
</feature>
<keyword evidence="2" id="KW-0812">Transmembrane</keyword>
<evidence type="ECO:0000256" key="1">
    <source>
        <dbReference type="ARBA" id="ARBA00007430"/>
    </source>
</evidence>
<protein>
    <submittedName>
        <fullName evidence="4">Polysaccharide biosynthesis protein</fullName>
    </submittedName>
</protein>
<sequence length="634" mass="69282">MNRSKWTDPAVWPRWLKKALVLGADALLIPVSLYMAFALRIGTLTPHQYAQLSPAYFAITFVVGVAVLWAMRLHRLKLHAFDMHAVARIGAYAATLTFLAISVSYFFDLWAPRSVPLIFGAVFFLNAVAIRMVVLAVITQINRAVGSRVPVAIYGAGAAGTQLANALRQSQELRPVIFVDDNSALHGIIIGGVRVGRPDELDQLARSGQIERVLIAIPSMTIGQRERLTKTLETLPCEVQSIPSYVDLVSGKSWVDDLRPVSPDELLEREKVDLDIPEVAKAYAGRSVMVTGAGGSIGSELCRQLIDCRPSRIVLFERSEFALYEIERTLRPSAEQAGIALVATLGSVIDRPSVDAVIETEKVDIILHAAAYKHVPLVESNELEGVRNNVLGTRTVAEAARDARIERFILVSTDKAVRPTNIMGATKRLAELIVQDVQGRGAVTRFSMVRFGNVLGSSGSVVPLFQQQIRRGGPVTVTHADVTRYFMTIPEAARLVLLAGAYSEGGDLFVLDMGSPVKIVDLARRMIGLANRTVRDEANPDGDIEIVFTGLRPGEKLFEELLIDDDSLVHTPHEKILRANEIGLSEIEVAGMVRQIDTALMSRDREAVRQIIVRFVDGYSAARKMGAPTADGTA</sequence>
<dbReference type="InterPro" id="IPR036291">
    <property type="entry name" value="NAD(P)-bd_dom_sf"/>
</dbReference>
<feature type="transmembrane region" description="Helical" evidence="2">
    <location>
        <begin position="20"/>
        <end position="42"/>
    </location>
</feature>
<dbReference type="PANTHER" id="PTHR43318:SF1">
    <property type="entry name" value="POLYSACCHARIDE BIOSYNTHESIS PROTEIN EPSC-RELATED"/>
    <property type="match status" value="1"/>
</dbReference>
<dbReference type="Pfam" id="PF13727">
    <property type="entry name" value="CoA_binding_3"/>
    <property type="match status" value="1"/>
</dbReference>
<evidence type="ECO:0000313" key="5">
    <source>
        <dbReference type="Proteomes" id="UP000246132"/>
    </source>
</evidence>
<comment type="caution">
    <text evidence="4">The sequence shown here is derived from an EMBL/GenBank/DDBJ whole genome shotgun (WGS) entry which is preliminary data.</text>
</comment>
<dbReference type="SUPFAM" id="SSF53335">
    <property type="entry name" value="S-adenosyl-L-methionine-dependent methyltransferases"/>
    <property type="match status" value="1"/>
</dbReference>
<dbReference type="Pfam" id="PF02719">
    <property type="entry name" value="Polysacc_synt_2"/>
    <property type="match status" value="1"/>
</dbReference>
<organism evidence="4 5">
    <name type="scientific">Oceaniradius stylonematis</name>
    <dbReference type="NCBI Taxonomy" id="2184161"/>
    <lineage>
        <taxon>Bacteria</taxon>
        <taxon>Pseudomonadati</taxon>
        <taxon>Pseudomonadota</taxon>
        <taxon>Alphaproteobacteria</taxon>
        <taxon>Hyphomicrobiales</taxon>
        <taxon>Ahrensiaceae</taxon>
        <taxon>Oceaniradius</taxon>
    </lineage>
</organism>
<dbReference type="Proteomes" id="UP000246132">
    <property type="component" value="Unassembled WGS sequence"/>
</dbReference>
<feature type="domain" description="Polysaccharide biosynthesis protein CapD-like" evidence="3">
    <location>
        <begin position="288"/>
        <end position="580"/>
    </location>
</feature>
<dbReference type="CDD" id="cd05237">
    <property type="entry name" value="UDP_invert_4-6DH_SDR_e"/>
    <property type="match status" value="1"/>
</dbReference>
<evidence type="ECO:0000256" key="2">
    <source>
        <dbReference type="SAM" id="Phobius"/>
    </source>
</evidence>
<dbReference type="InterPro" id="IPR029063">
    <property type="entry name" value="SAM-dependent_MTases_sf"/>
</dbReference>
<keyword evidence="2" id="KW-1133">Transmembrane helix</keyword>
<dbReference type="OrthoDB" id="9803111at2"/>
<gene>
    <name evidence="4" type="ORF">DEM25_013050</name>
</gene>
<dbReference type="InterPro" id="IPR003869">
    <property type="entry name" value="Polysac_CapD-like"/>
</dbReference>
<dbReference type="PANTHER" id="PTHR43318">
    <property type="entry name" value="UDP-N-ACETYLGLUCOSAMINE 4,6-DEHYDRATASE"/>
    <property type="match status" value="1"/>
</dbReference>
<evidence type="ECO:0000313" key="4">
    <source>
        <dbReference type="EMBL" id="RKF06506.1"/>
    </source>
</evidence>
<evidence type="ECO:0000259" key="3">
    <source>
        <dbReference type="Pfam" id="PF02719"/>
    </source>
</evidence>
<name>A0A3A8A990_9HYPH</name>
<accession>A0A3A8A990</accession>
<keyword evidence="2" id="KW-0472">Membrane</keyword>
<dbReference type="Gene3D" id="3.40.50.720">
    <property type="entry name" value="NAD(P)-binding Rossmann-like Domain"/>
    <property type="match status" value="2"/>
</dbReference>
<proteinExistence type="inferred from homology"/>
<dbReference type="AlphaFoldDB" id="A0A3A8A990"/>